<dbReference type="RefSeq" id="WP_197988675.1">
    <property type="nucleotide sequence ID" value="NZ_JACYXC010000001.1"/>
</dbReference>
<evidence type="ECO:0000256" key="1">
    <source>
        <dbReference type="ARBA" id="ARBA00022679"/>
    </source>
</evidence>
<name>A0ABS0NIP9_9ACTN</name>
<keyword evidence="5" id="KW-1185">Reference proteome</keyword>
<dbReference type="PANTHER" id="PTHR11712:SF336">
    <property type="entry name" value="3-OXOACYL-[ACYL-CARRIER-PROTEIN] SYNTHASE, MITOCHONDRIAL"/>
    <property type="match status" value="1"/>
</dbReference>
<dbReference type="InterPro" id="IPR016039">
    <property type="entry name" value="Thiolase-like"/>
</dbReference>
<gene>
    <name evidence="4" type="ORF">IHE55_09755</name>
</gene>
<accession>A0ABS0NIP9</accession>
<evidence type="ECO:0000259" key="3">
    <source>
        <dbReference type="Pfam" id="PF00109"/>
    </source>
</evidence>
<protein>
    <submittedName>
        <fullName evidence="4">Beta-ketoacyl synthase</fullName>
    </submittedName>
</protein>
<dbReference type="Proteomes" id="UP000807371">
    <property type="component" value="Unassembled WGS sequence"/>
</dbReference>
<dbReference type="InterPro" id="IPR000794">
    <property type="entry name" value="Beta-ketoacyl_synthase"/>
</dbReference>
<dbReference type="Pfam" id="PF00109">
    <property type="entry name" value="ketoacyl-synt"/>
    <property type="match status" value="1"/>
</dbReference>
<dbReference type="SUPFAM" id="SSF53901">
    <property type="entry name" value="Thiolase-like"/>
    <property type="match status" value="1"/>
</dbReference>
<organism evidence="4 5">
    <name type="scientific">Streptomyces pactum</name>
    <dbReference type="NCBI Taxonomy" id="68249"/>
    <lineage>
        <taxon>Bacteria</taxon>
        <taxon>Bacillati</taxon>
        <taxon>Actinomycetota</taxon>
        <taxon>Actinomycetes</taxon>
        <taxon>Kitasatosporales</taxon>
        <taxon>Streptomycetaceae</taxon>
        <taxon>Streptomyces</taxon>
    </lineage>
</organism>
<sequence length="373" mass="37168">MNDTEDNRVSAGATPGGPVGDDRTSARGTGGAGPVRIAVTGVGLALPGADGPAGLLGTGPAGPEPYDTGAVIGRRGHRYKDRATQLALCAAVHGLRDARLIGAADEELAVPGHTVGVVASSNLGNLDTVCRVAAEITEQGADRISPMSTPNASSNVVASSVALRFGLRGPNLMLCNGPTSGVDAVHFGAGLIAAGRAGQVLVIGTESRNDIVGGLLGTDPAELLDGAVALVLETTAGARRRGVTPVAVLGRYERRAGLGRCVETLLSGTDDRAAPGVWFTPERYRDPAGPDTTGPDTAGTDPGAPHPVPVDPAVPRHDLTRAFGLASGALGVLQCAAATGWIAAGGTGRALVTCGDDTTDGVAGILVEPYGAP</sequence>
<reference evidence="4 5" key="1">
    <citation type="submission" date="2020-09" db="EMBL/GenBank/DDBJ databases">
        <title>Biosynthesis of the nuclear factor of activated T cells inhibitor NFAT-133 and its congeners in Streptomyces pactum.</title>
        <authorList>
            <person name="Zhou W."/>
            <person name="Posri P."/>
            <person name="Abugrain M.E."/>
            <person name="Weisberg A.J."/>
            <person name="Chang J.H."/>
            <person name="Mahmud T."/>
        </authorList>
    </citation>
    <scope>NUCLEOTIDE SEQUENCE [LARGE SCALE GENOMIC DNA]</scope>
    <source>
        <strain evidence="4 5">ATCC 27456</strain>
    </source>
</reference>
<evidence type="ECO:0000313" key="5">
    <source>
        <dbReference type="Proteomes" id="UP000807371"/>
    </source>
</evidence>
<proteinExistence type="predicted"/>
<feature type="compositionally biased region" description="Low complexity" evidence="2">
    <location>
        <begin position="289"/>
        <end position="303"/>
    </location>
</feature>
<comment type="caution">
    <text evidence="4">The sequence shown here is derived from an EMBL/GenBank/DDBJ whole genome shotgun (WGS) entry which is preliminary data.</text>
</comment>
<evidence type="ECO:0000313" key="4">
    <source>
        <dbReference type="EMBL" id="MBH5335064.1"/>
    </source>
</evidence>
<dbReference type="Gene3D" id="3.40.47.10">
    <property type="match status" value="1"/>
</dbReference>
<keyword evidence="1" id="KW-0808">Transferase</keyword>
<dbReference type="PANTHER" id="PTHR11712">
    <property type="entry name" value="POLYKETIDE SYNTHASE-RELATED"/>
    <property type="match status" value="1"/>
</dbReference>
<dbReference type="InterPro" id="IPR014030">
    <property type="entry name" value="Ketoacyl_synth_N"/>
</dbReference>
<dbReference type="EMBL" id="JACYXC010000001">
    <property type="protein sequence ID" value="MBH5335064.1"/>
    <property type="molecule type" value="Genomic_DNA"/>
</dbReference>
<feature type="region of interest" description="Disordered" evidence="2">
    <location>
        <begin position="276"/>
        <end position="307"/>
    </location>
</feature>
<evidence type="ECO:0000256" key="2">
    <source>
        <dbReference type="SAM" id="MobiDB-lite"/>
    </source>
</evidence>
<feature type="region of interest" description="Disordered" evidence="2">
    <location>
        <begin position="1"/>
        <end position="32"/>
    </location>
</feature>
<feature type="domain" description="Beta-ketoacyl synthase-like N-terminal" evidence="3">
    <location>
        <begin position="78"/>
        <end position="207"/>
    </location>
</feature>